<evidence type="ECO:0000256" key="8">
    <source>
        <dbReference type="ARBA" id="ARBA00022842"/>
    </source>
</evidence>
<evidence type="ECO:0000256" key="2">
    <source>
        <dbReference type="ARBA" id="ARBA00003213"/>
    </source>
</evidence>
<organism evidence="14 15">
    <name type="scientific">Megasphaera elsdenii</name>
    <dbReference type="NCBI Taxonomy" id="907"/>
    <lineage>
        <taxon>Bacteria</taxon>
        <taxon>Bacillati</taxon>
        <taxon>Bacillota</taxon>
        <taxon>Negativicutes</taxon>
        <taxon>Veillonellales</taxon>
        <taxon>Veillonellaceae</taxon>
        <taxon>Megasphaera</taxon>
    </lineage>
</organism>
<dbReference type="SUPFAM" id="SSF52540">
    <property type="entry name" value="P-loop containing nucleoside triphosphate hydrolases"/>
    <property type="match status" value="2"/>
</dbReference>
<dbReference type="GO" id="GO:0006400">
    <property type="term" value="P:tRNA modification"/>
    <property type="evidence" value="ECO:0007669"/>
    <property type="project" value="TreeGrafter"/>
</dbReference>
<evidence type="ECO:0000256" key="4">
    <source>
        <dbReference type="ARBA" id="ARBA00022679"/>
    </source>
</evidence>
<evidence type="ECO:0000313" key="14">
    <source>
        <dbReference type="EMBL" id="AVO28303.1"/>
    </source>
</evidence>
<dbReference type="OrthoDB" id="9776390at2"/>
<name>A0A2S0MA47_MEGEL</name>
<dbReference type="PANTHER" id="PTHR11088">
    <property type="entry name" value="TRNA DIMETHYLALLYLTRANSFERASE"/>
    <property type="match status" value="1"/>
</dbReference>
<comment type="similarity">
    <text evidence="3 10 13">Belongs to the IPP transferase family.</text>
</comment>
<dbReference type="Gene3D" id="1.10.287.890">
    <property type="entry name" value="Crystal structure of tRNA isopentenylpyrophosphate transferase (bh2366) domain"/>
    <property type="match status" value="1"/>
</dbReference>
<comment type="cofactor">
    <cofactor evidence="1 10">
        <name>Mg(2+)</name>
        <dbReference type="ChEBI" id="CHEBI:18420"/>
    </cofactor>
</comment>
<evidence type="ECO:0000256" key="6">
    <source>
        <dbReference type="ARBA" id="ARBA00022741"/>
    </source>
</evidence>
<dbReference type="EC" id="2.5.1.75" evidence="10"/>
<comment type="function">
    <text evidence="2 10 12">Catalyzes the transfer of a dimethylallyl group onto the adenine at position 37 in tRNAs that read codons beginning with uridine, leading to the formation of N6-(dimethylallyl)adenosine (i(6)A).</text>
</comment>
<keyword evidence="8 10" id="KW-0460">Magnesium</keyword>
<feature type="binding site" evidence="10">
    <location>
        <begin position="9"/>
        <end position="16"/>
    </location>
    <ligand>
        <name>ATP</name>
        <dbReference type="ChEBI" id="CHEBI:30616"/>
    </ligand>
</feature>
<evidence type="ECO:0000256" key="11">
    <source>
        <dbReference type="RuleBase" id="RU003783"/>
    </source>
</evidence>
<evidence type="ECO:0000313" key="15">
    <source>
        <dbReference type="Proteomes" id="UP000238358"/>
    </source>
</evidence>
<feature type="site" description="Interaction with substrate tRNA" evidence="10">
    <location>
        <position position="100"/>
    </location>
</feature>
<keyword evidence="6 10" id="KW-0547">Nucleotide-binding</keyword>
<keyword evidence="7 10" id="KW-0067">ATP-binding</keyword>
<dbReference type="EMBL" id="CP027569">
    <property type="protein sequence ID" value="AVO28303.1"/>
    <property type="molecule type" value="Genomic_DNA"/>
</dbReference>
<dbReference type="GO" id="GO:0005524">
    <property type="term" value="F:ATP binding"/>
    <property type="evidence" value="ECO:0007669"/>
    <property type="project" value="UniProtKB-UniRule"/>
</dbReference>
<gene>
    <name evidence="10" type="primary">miaA</name>
    <name evidence="14" type="ORF">C6Y28_12110</name>
</gene>
<evidence type="ECO:0000256" key="13">
    <source>
        <dbReference type="RuleBase" id="RU003785"/>
    </source>
</evidence>
<dbReference type="PANTHER" id="PTHR11088:SF60">
    <property type="entry name" value="TRNA DIMETHYLALLYLTRANSFERASE"/>
    <property type="match status" value="1"/>
</dbReference>
<dbReference type="Pfam" id="PF01715">
    <property type="entry name" value="IPPT"/>
    <property type="match status" value="1"/>
</dbReference>
<keyword evidence="4 10" id="KW-0808">Transferase</keyword>
<evidence type="ECO:0000256" key="12">
    <source>
        <dbReference type="RuleBase" id="RU003784"/>
    </source>
</evidence>
<evidence type="ECO:0000256" key="5">
    <source>
        <dbReference type="ARBA" id="ARBA00022694"/>
    </source>
</evidence>
<feature type="binding site" evidence="10">
    <location>
        <begin position="11"/>
        <end position="16"/>
    </location>
    <ligand>
        <name>substrate</name>
    </ligand>
</feature>
<evidence type="ECO:0000256" key="7">
    <source>
        <dbReference type="ARBA" id="ARBA00022840"/>
    </source>
</evidence>
<evidence type="ECO:0000256" key="3">
    <source>
        <dbReference type="ARBA" id="ARBA00005842"/>
    </source>
</evidence>
<evidence type="ECO:0000256" key="9">
    <source>
        <dbReference type="ARBA" id="ARBA00049563"/>
    </source>
</evidence>
<proteinExistence type="inferred from homology"/>
<keyword evidence="5 10" id="KW-0819">tRNA processing</keyword>
<accession>A0A2S0MA47</accession>
<dbReference type="AlphaFoldDB" id="A0A2S0MA47"/>
<dbReference type="Gene3D" id="3.40.50.300">
    <property type="entry name" value="P-loop containing nucleotide triphosphate hydrolases"/>
    <property type="match status" value="1"/>
</dbReference>
<dbReference type="RefSeq" id="WP_027895081.1">
    <property type="nucleotide sequence ID" value="NZ_CP027569.1"/>
</dbReference>
<reference evidence="14 15" key="1">
    <citation type="journal article" date="2018" name="Genome Announc.">
        <title>Complete genomes of two Megasphaera elsdenii strains, NCIMB 702410 and ATCC 25940.</title>
        <authorList>
            <person name="Hatmaker E.A."/>
            <person name="O'Dell K."/>
            <person name="Riley L.A."/>
            <person name="Klingeman D.M."/>
            <person name="Guss A.M."/>
        </authorList>
    </citation>
    <scope>NUCLEOTIDE SEQUENCE [LARGE SCALE GENOMIC DNA]</scope>
    <source>
        <strain evidence="14 15">NCIMB702410</strain>
    </source>
</reference>
<comment type="catalytic activity">
    <reaction evidence="9 10 11">
        <text>adenosine(37) in tRNA + dimethylallyl diphosphate = N(6)-dimethylallyladenosine(37) in tRNA + diphosphate</text>
        <dbReference type="Rhea" id="RHEA:26482"/>
        <dbReference type="Rhea" id="RHEA-COMP:10162"/>
        <dbReference type="Rhea" id="RHEA-COMP:10375"/>
        <dbReference type="ChEBI" id="CHEBI:33019"/>
        <dbReference type="ChEBI" id="CHEBI:57623"/>
        <dbReference type="ChEBI" id="CHEBI:74411"/>
        <dbReference type="ChEBI" id="CHEBI:74415"/>
        <dbReference type="EC" id="2.5.1.75"/>
    </reaction>
</comment>
<dbReference type="NCBIfam" id="TIGR00174">
    <property type="entry name" value="miaA"/>
    <property type="match status" value="1"/>
</dbReference>
<evidence type="ECO:0000256" key="1">
    <source>
        <dbReference type="ARBA" id="ARBA00001946"/>
    </source>
</evidence>
<dbReference type="InterPro" id="IPR027417">
    <property type="entry name" value="P-loop_NTPase"/>
</dbReference>
<dbReference type="Proteomes" id="UP000238358">
    <property type="component" value="Chromosome"/>
</dbReference>
<dbReference type="HAMAP" id="MF_00185">
    <property type="entry name" value="IPP_trans"/>
    <property type="match status" value="1"/>
</dbReference>
<sequence>MEKVMAIIGPTAVGKTALSFALAEHYGTDLISGDAYQIYRHMDIGTAKPTADELARYHHYLIDIAEPDEPYSAARFCDMAGKAIAEVNGKGKVPIVVGGTGLYVQSLLEGYDFQTARMTEADKEAAQARIASLDEGALKDYIVRETDWQPPDWHELLSNTHRLTRLVSAIEQGEGKTFVRAGKAHGLVYDAYVIGLRLPRDVLYARIEERVDAMIAAGWVDEVRHLLDRGIPTDCQAMKAIGYQELALYIQGQMPLDDAVARIKTRTRRFAKRQLTWFKRMPYIHWYEKDQYEDEAALARAVIRDIDAHWRA</sequence>
<comment type="subunit">
    <text evidence="10">Monomer.</text>
</comment>
<dbReference type="InterPro" id="IPR039657">
    <property type="entry name" value="Dimethylallyltransferase"/>
</dbReference>
<protein>
    <recommendedName>
        <fullName evidence="10">tRNA dimethylallyltransferase</fullName>
        <ecNumber evidence="10">2.5.1.75</ecNumber>
    </recommendedName>
    <alternativeName>
        <fullName evidence="10">Dimethylallyl diphosphate:tRNA dimethylallyltransferase</fullName>
        <shortName evidence="10">DMAPP:tRNA dimethylallyltransferase</shortName>
        <shortName evidence="10">DMATase</shortName>
    </alternativeName>
    <alternativeName>
        <fullName evidence="10">Isopentenyl-diphosphate:tRNA isopentenyltransferase</fullName>
        <shortName evidence="10">IPP transferase</shortName>
        <shortName evidence="10">IPPT</shortName>
        <shortName evidence="10">IPTase</shortName>
    </alternativeName>
</protein>
<comment type="caution">
    <text evidence="10">Lacks conserved residue(s) required for the propagation of feature annotation.</text>
</comment>
<evidence type="ECO:0000256" key="10">
    <source>
        <dbReference type="HAMAP-Rule" id="MF_00185"/>
    </source>
</evidence>
<dbReference type="GO" id="GO:0052381">
    <property type="term" value="F:tRNA dimethylallyltransferase activity"/>
    <property type="evidence" value="ECO:0007669"/>
    <property type="project" value="UniProtKB-UniRule"/>
</dbReference>
<dbReference type="InterPro" id="IPR018022">
    <property type="entry name" value="IPT"/>
</dbReference>
<feature type="site" description="Interaction with substrate tRNA" evidence="10">
    <location>
        <position position="129"/>
    </location>
</feature>